<dbReference type="Gene3D" id="3.30.1060.10">
    <property type="entry name" value="Peptide methionine sulphoxide reductase MsrA"/>
    <property type="match status" value="1"/>
</dbReference>
<dbReference type="PROSITE" id="PS50297">
    <property type="entry name" value="ANK_REP_REGION"/>
    <property type="match status" value="1"/>
</dbReference>
<dbReference type="NCBIfam" id="TIGR00401">
    <property type="entry name" value="msrA"/>
    <property type="match status" value="1"/>
</dbReference>
<dbReference type="AlphaFoldDB" id="A0A177EYX2"/>
<keyword evidence="8" id="KW-1185">Reference proteome</keyword>
<dbReference type="Gene3D" id="1.25.40.20">
    <property type="entry name" value="Ankyrin repeat-containing domain"/>
    <property type="match status" value="1"/>
</dbReference>
<dbReference type="OrthoDB" id="77405at2759"/>
<evidence type="ECO:0000313" key="7">
    <source>
        <dbReference type="EMBL" id="OAG36460.1"/>
    </source>
</evidence>
<comment type="similarity">
    <text evidence="1">Belongs to the MsrA Met sulfoxide reductase family.</text>
</comment>
<evidence type="ECO:0000256" key="5">
    <source>
        <dbReference type="PROSITE-ProRule" id="PRU00023"/>
    </source>
</evidence>
<accession>A0A177EYX2</accession>
<dbReference type="InterPro" id="IPR036509">
    <property type="entry name" value="Met_Sox_Rdtase_MsrA_sf"/>
</dbReference>
<reference evidence="7 8" key="1">
    <citation type="submission" date="2016-03" db="EMBL/GenBank/DDBJ databases">
        <title>Draft genome sequence of the Fonsecaea monophora CBS 269.37.</title>
        <authorList>
            <person name="Bombassaro A."/>
            <person name="Vinicius W.A."/>
            <person name="De Hoog S."/>
            <person name="Sun J."/>
            <person name="Souza E.M."/>
            <person name="Raittz R.T."/>
            <person name="Costa F."/>
            <person name="Leao A.C."/>
            <person name="Tadra-Sfeir M.Z."/>
            <person name="Baura V."/>
            <person name="Balsanelli E."/>
            <person name="Pedrosa F.O."/>
            <person name="Moreno L.F."/>
            <person name="Steffens M.B."/>
            <person name="Xi L."/>
            <person name="Bocca A.L."/>
            <person name="Felipe M.S."/>
            <person name="Teixeira M."/>
            <person name="Telles Filho F.Q."/>
            <person name="Azevedo C.M."/>
            <person name="Gomes R."/>
            <person name="Vicente V.A."/>
        </authorList>
    </citation>
    <scope>NUCLEOTIDE SEQUENCE [LARGE SCALE GENOMIC DNA]</scope>
    <source>
        <strain evidence="7 8">CBS 269.37</strain>
    </source>
</reference>
<keyword evidence="5" id="KW-0040">ANK repeat</keyword>
<dbReference type="HAMAP" id="MF_01401">
    <property type="entry name" value="MsrA"/>
    <property type="match status" value="1"/>
</dbReference>
<dbReference type="PANTHER" id="PTHR43774">
    <property type="entry name" value="PEPTIDE METHIONINE SULFOXIDE REDUCTASE"/>
    <property type="match status" value="1"/>
</dbReference>
<gene>
    <name evidence="7" type="ORF">AYO21_09353</name>
</gene>
<evidence type="ECO:0000256" key="4">
    <source>
        <dbReference type="ARBA" id="ARBA00030643"/>
    </source>
</evidence>
<dbReference type="InterPro" id="IPR002569">
    <property type="entry name" value="Met_Sox_Rdtase_MsrA_dom"/>
</dbReference>
<dbReference type="EC" id="1.8.4.11" evidence="2"/>
<evidence type="ECO:0000259" key="6">
    <source>
        <dbReference type="Pfam" id="PF01625"/>
    </source>
</evidence>
<evidence type="ECO:0000313" key="8">
    <source>
        <dbReference type="Proteomes" id="UP000077002"/>
    </source>
</evidence>
<evidence type="ECO:0000256" key="1">
    <source>
        <dbReference type="ARBA" id="ARBA00005591"/>
    </source>
</evidence>
<comment type="caution">
    <text evidence="7">The sequence shown here is derived from an EMBL/GenBank/DDBJ whole genome shotgun (WGS) entry which is preliminary data.</text>
</comment>
<organism evidence="7 8">
    <name type="scientific">Fonsecaea monophora</name>
    <dbReference type="NCBI Taxonomy" id="254056"/>
    <lineage>
        <taxon>Eukaryota</taxon>
        <taxon>Fungi</taxon>
        <taxon>Dikarya</taxon>
        <taxon>Ascomycota</taxon>
        <taxon>Pezizomycotina</taxon>
        <taxon>Eurotiomycetes</taxon>
        <taxon>Chaetothyriomycetidae</taxon>
        <taxon>Chaetothyriales</taxon>
        <taxon>Herpotrichiellaceae</taxon>
        <taxon>Fonsecaea</taxon>
    </lineage>
</organism>
<sequence length="736" mass="82537">MGIHEDARRGTLTEARLEKYLDADWTILDQRDSVEGLTPLGAATVGGHADEVLLLLKSGAKADILSRDGATSLLLAASRTEKNRARIIQLLLAKTPSNAIDATTAAVGNNTPLMFVVLKKDAESIRLLRKARASVTLTNDDGHTAKFLADSTYDRVVIRALNPEKEQSDFSKLIDMVVGLLLFVVAWVNKVADDVVRRAYGIHIDLNEAWDQAVNRGEDPTTVEFVEKVDEVVKDSPIERFFEGKEDFVREVAKNAVELQNDTTTSLGSSELLPKTIKVSLHQQVIYCDDSGSMRREDRWDSQTNLVERIAKVTTRVLPEGEGVALRFINQDVPNSSNLSLEDVANILGPMKWSNSGNTDIGTNLRSKILQPLVYDKLDSVPRRLERPLLISILTDGGPEPEPEPTLKNAIVECSQRLDAANYPRESVKFMIGQIGTSKFATRFLQTIRESAEIADMVYCTSDQLDERFKREYDNQANLDRWLIETLFEPLKDRKKKLEVAKLQLNISDLSPFNILLLVVVLTMAFQMPSFLSRFLRPLSSAASMSLQPDALAAMQFPPNSQRAIFAGGCFWGLEELYRKTFGDGKGLLDCRVGYTGGQSKAPSYAEVCSGRTGHAESLLIVFDPERLSYRQLCEFFFRMHDPTTLNRQGADTGTQYRSAIFAENDEQLQIAEEIKKKVGEQWYKGKNITTEIKRATQWYDAEAYHQKYLIPEPGKDTSGLYHCPAHYRRPFPDLV</sequence>
<dbReference type="Pfam" id="PF01625">
    <property type="entry name" value="PMSR"/>
    <property type="match status" value="1"/>
</dbReference>
<feature type="domain" description="Peptide methionine sulphoxide reductase MsrA" evidence="6">
    <location>
        <begin position="564"/>
        <end position="714"/>
    </location>
</feature>
<dbReference type="PANTHER" id="PTHR43774:SF1">
    <property type="entry name" value="PEPTIDE METHIONINE SULFOXIDE REDUCTASE MSRA 2"/>
    <property type="match status" value="1"/>
</dbReference>
<keyword evidence="3" id="KW-0560">Oxidoreductase</keyword>
<dbReference type="PROSITE" id="PS50088">
    <property type="entry name" value="ANK_REPEAT"/>
    <property type="match status" value="1"/>
</dbReference>
<protein>
    <recommendedName>
        <fullName evidence="2">peptide-methionine (S)-S-oxide reductase</fullName>
        <ecNumber evidence="2">1.8.4.11</ecNumber>
    </recommendedName>
    <alternativeName>
        <fullName evidence="4">Peptide-methionine (S)-S-oxide reductase</fullName>
    </alternativeName>
</protein>
<dbReference type="SUPFAM" id="SSF48403">
    <property type="entry name" value="Ankyrin repeat"/>
    <property type="match status" value="1"/>
</dbReference>
<proteinExistence type="inferred from homology"/>
<dbReference type="InterPro" id="IPR002110">
    <property type="entry name" value="Ankyrin_rpt"/>
</dbReference>
<dbReference type="RefSeq" id="XP_022508412.1">
    <property type="nucleotide sequence ID" value="XM_022659289.1"/>
</dbReference>
<dbReference type="SMART" id="SM00248">
    <property type="entry name" value="ANK"/>
    <property type="match status" value="3"/>
</dbReference>
<dbReference type="EMBL" id="LVKK01000091">
    <property type="protein sequence ID" value="OAG36460.1"/>
    <property type="molecule type" value="Genomic_DNA"/>
</dbReference>
<feature type="repeat" description="ANK" evidence="5">
    <location>
        <begin position="35"/>
        <end position="67"/>
    </location>
</feature>
<dbReference type="GeneID" id="34604489"/>
<evidence type="ECO:0000256" key="2">
    <source>
        <dbReference type="ARBA" id="ARBA00012502"/>
    </source>
</evidence>
<dbReference type="InterPro" id="IPR036770">
    <property type="entry name" value="Ankyrin_rpt-contain_sf"/>
</dbReference>
<dbReference type="Proteomes" id="UP000077002">
    <property type="component" value="Unassembled WGS sequence"/>
</dbReference>
<dbReference type="SUPFAM" id="SSF55068">
    <property type="entry name" value="Peptide methionine sulfoxide reductase"/>
    <property type="match status" value="1"/>
</dbReference>
<dbReference type="GO" id="GO:0008113">
    <property type="term" value="F:peptide-methionine (S)-S-oxide reductase activity"/>
    <property type="evidence" value="ECO:0007669"/>
    <property type="project" value="UniProtKB-EC"/>
</dbReference>
<evidence type="ECO:0000256" key="3">
    <source>
        <dbReference type="ARBA" id="ARBA00023002"/>
    </source>
</evidence>
<name>A0A177EYX2_9EURO</name>